<dbReference type="EMBL" id="PXYW01000076">
    <property type="protein sequence ID" value="PSR30722.1"/>
    <property type="molecule type" value="Genomic_DNA"/>
</dbReference>
<reference evidence="1 2" key="1">
    <citation type="journal article" date="2014" name="BMC Genomics">
        <title>Comparison of environmental and isolate Sulfobacillus genomes reveals diverse carbon, sulfur, nitrogen, and hydrogen metabolisms.</title>
        <authorList>
            <person name="Justice N.B."/>
            <person name="Norman A."/>
            <person name="Brown C.T."/>
            <person name="Singh A."/>
            <person name="Thomas B.C."/>
            <person name="Banfield J.F."/>
        </authorList>
    </citation>
    <scope>NUCLEOTIDE SEQUENCE [LARGE SCALE GENOMIC DNA]</scope>
    <source>
        <strain evidence="1">AMDSBA4</strain>
    </source>
</reference>
<name>A0A2T2X8A0_9FIRM</name>
<gene>
    <name evidence="1" type="ORF">C7B46_17645</name>
</gene>
<evidence type="ECO:0000313" key="1">
    <source>
        <dbReference type="EMBL" id="PSR30722.1"/>
    </source>
</evidence>
<proteinExistence type="predicted"/>
<dbReference type="Proteomes" id="UP000242972">
    <property type="component" value="Unassembled WGS sequence"/>
</dbReference>
<sequence>MIGGHESRKDHLAVEARKTTRRISLDVGKDLPKLRESYLDGVCHAAEAADAGAEVDVREFHHVSA</sequence>
<accession>A0A2T2X8A0</accession>
<organism evidence="1 2">
    <name type="scientific">Sulfobacillus benefaciens</name>
    <dbReference type="NCBI Taxonomy" id="453960"/>
    <lineage>
        <taxon>Bacteria</taxon>
        <taxon>Bacillati</taxon>
        <taxon>Bacillota</taxon>
        <taxon>Clostridia</taxon>
        <taxon>Eubacteriales</taxon>
        <taxon>Clostridiales Family XVII. Incertae Sedis</taxon>
        <taxon>Sulfobacillus</taxon>
    </lineage>
</organism>
<protein>
    <submittedName>
        <fullName evidence="1">Uncharacterized protein</fullName>
    </submittedName>
</protein>
<dbReference type="AlphaFoldDB" id="A0A2T2X8A0"/>
<evidence type="ECO:0000313" key="2">
    <source>
        <dbReference type="Proteomes" id="UP000242972"/>
    </source>
</evidence>
<comment type="caution">
    <text evidence="1">The sequence shown here is derived from an EMBL/GenBank/DDBJ whole genome shotgun (WGS) entry which is preliminary data.</text>
</comment>